<proteinExistence type="predicted"/>
<keyword evidence="3" id="KW-1185">Reference proteome</keyword>
<dbReference type="Proteomes" id="UP000261828">
    <property type="component" value="Unassembled WGS sequence"/>
</dbReference>
<keyword evidence="1" id="KW-0472">Membrane</keyword>
<name>A0A371JSK0_9FLAO</name>
<keyword evidence="1" id="KW-1133">Transmembrane helix</keyword>
<dbReference type="AlphaFoldDB" id="A0A371JSK0"/>
<evidence type="ECO:0000313" key="2">
    <source>
        <dbReference type="EMBL" id="RDY60784.1"/>
    </source>
</evidence>
<keyword evidence="1" id="KW-0812">Transmembrane</keyword>
<evidence type="ECO:0000313" key="3">
    <source>
        <dbReference type="Proteomes" id="UP000261828"/>
    </source>
</evidence>
<evidence type="ECO:0000256" key="1">
    <source>
        <dbReference type="SAM" id="Phobius"/>
    </source>
</evidence>
<evidence type="ECO:0008006" key="4">
    <source>
        <dbReference type="Google" id="ProtNLM"/>
    </source>
</evidence>
<dbReference type="EMBL" id="QTJX01000001">
    <property type="protein sequence ID" value="RDY60784.1"/>
    <property type="molecule type" value="Genomic_DNA"/>
</dbReference>
<feature type="transmembrane region" description="Helical" evidence="1">
    <location>
        <begin position="12"/>
        <end position="32"/>
    </location>
</feature>
<reference evidence="2 3" key="1">
    <citation type="submission" date="2018-08" db="EMBL/GenBank/DDBJ databases">
        <title>Muricauda nanhaiensis sp. nov., isolated from seawater of the South China Sea.</title>
        <authorList>
            <person name="Dang Y."/>
        </authorList>
    </citation>
    <scope>NUCLEOTIDE SEQUENCE [LARGE SCALE GENOMIC DNA]</scope>
    <source>
        <strain evidence="2 3">SM1704</strain>
    </source>
</reference>
<accession>A0A371JSK0</accession>
<dbReference type="RefSeq" id="WP_116182667.1">
    <property type="nucleotide sequence ID" value="NZ_QTJX01000001.1"/>
</dbReference>
<sequence>MLSNKKVKAGALQFVLFVGALIAVLLLTFVLLHQAHQLFDKKTLKTVQLVQKADMGVQYAMEQNLPLNNSVLLNLPGDDGINVYVEKSYWGVFEKYSVVTKFKKNKYVKTALVGGAMGQQFPALYLKDNDRPMIIAGRSKITGNAYLPKQGIRPGGIGGHFYQYSTPVFGNTKHSSKELPSIDMSLKISFEELLNPLFGDEGNGQLRYQRNMKVMNSFKSSTQLVTGYVLRLDDIELVGNVIVVASGQIEVGAHSTINDALLVAPKIVIESGFKGSLQAIASREIVVEENVELEYPSALLVNMEKGVVPKKNGIPNILVKKNSTVRGVVSYHGKLAENSFIPQVKIEENALVQGEVYCEENLELKGTVHGKVWTNNFISLENGSVYQNHLFNGTIDSSILPVQFAGLVLDDKKTIAKWMY</sequence>
<comment type="caution">
    <text evidence="2">The sequence shown here is derived from an EMBL/GenBank/DDBJ whole genome shotgun (WGS) entry which is preliminary data.</text>
</comment>
<gene>
    <name evidence="2" type="ORF">DX873_00970</name>
</gene>
<protein>
    <recommendedName>
        <fullName evidence="4">Polymer-forming cytoskeletal protein</fullName>
    </recommendedName>
</protein>
<dbReference type="OrthoDB" id="1004942at2"/>
<organism evidence="2 3">
    <name type="scientific">Flagellimonas nanhaiensis</name>
    <dbReference type="NCBI Taxonomy" id="2292706"/>
    <lineage>
        <taxon>Bacteria</taxon>
        <taxon>Pseudomonadati</taxon>
        <taxon>Bacteroidota</taxon>
        <taxon>Flavobacteriia</taxon>
        <taxon>Flavobacteriales</taxon>
        <taxon>Flavobacteriaceae</taxon>
        <taxon>Flagellimonas</taxon>
    </lineage>
</organism>